<feature type="compositionally biased region" description="Polar residues" evidence="1">
    <location>
        <begin position="1"/>
        <end position="18"/>
    </location>
</feature>
<accession>A0A9Q1K2B4</accession>
<name>A0A9Q1K2B4_9CARY</name>
<feature type="compositionally biased region" description="Acidic residues" evidence="1">
    <location>
        <begin position="69"/>
        <end position="79"/>
    </location>
</feature>
<gene>
    <name evidence="2" type="ORF">Cgig2_007781</name>
</gene>
<feature type="compositionally biased region" description="Basic and acidic residues" evidence="1">
    <location>
        <begin position="53"/>
        <end position="62"/>
    </location>
</feature>
<proteinExistence type="predicted"/>
<evidence type="ECO:0000313" key="3">
    <source>
        <dbReference type="Proteomes" id="UP001153076"/>
    </source>
</evidence>
<dbReference type="OrthoDB" id="687700at2759"/>
<feature type="region of interest" description="Disordered" evidence="1">
    <location>
        <begin position="1"/>
        <end position="79"/>
    </location>
</feature>
<keyword evidence="3" id="KW-1185">Reference proteome</keyword>
<feature type="compositionally biased region" description="Acidic residues" evidence="1">
    <location>
        <begin position="32"/>
        <end position="52"/>
    </location>
</feature>
<sequence>MASQPIASPTYQAASTLNRPGRPFTRSQSEVDVLDSDLEENLGQADDEDSDHDDNKDSDFKEWQSYGSEESENFSLDEEDDLELKNESLGDIDLETDTQLCMTLGHGSIDDDMGANLLIVNKMAKKTLIRRFGVAVPDYTCRRTRRLIKHMVEGRHDEGYEARFKFDQTLKLDDNTNNFTESFNNAIMKHRGKPT</sequence>
<organism evidence="2 3">
    <name type="scientific">Carnegiea gigantea</name>
    <dbReference type="NCBI Taxonomy" id="171969"/>
    <lineage>
        <taxon>Eukaryota</taxon>
        <taxon>Viridiplantae</taxon>
        <taxon>Streptophyta</taxon>
        <taxon>Embryophyta</taxon>
        <taxon>Tracheophyta</taxon>
        <taxon>Spermatophyta</taxon>
        <taxon>Magnoliopsida</taxon>
        <taxon>eudicotyledons</taxon>
        <taxon>Gunneridae</taxon>
        <taxon>Pentapetalae</taxon>
        <taxon>Caryophyllales</taxon>
        <taxon>Cactineae</taxon>
        <taxon>Cactaceae</taxon>
        <taxon>Cactoideae</taxon>
        <taxon>Echinocereeae</taxon>
        <taxon>Carnegiea</taxon>
    </lineage>
</organism>
<evidence type="ECO:0000256" key="1">
    <source>
        <dbReference type="SAM" id="MobiDB-lite"/>
    </source>
</evidence>
<evidence type="ECO:0000313" key="2">
    <source>
        <dbReference type="EMBL" id="KAJ8435160.1"/>
    </source>
</evidence>
<dbReference type="Proteomes" id="UP001153076">
    <property type="component" value="Unassembled WGS sequence"/>
</dbReference>
<protein>
    <submittedName>
        <fullName evidence="2">Uncharacterized protein</fullName>
    </submittedName>
</protein>
<dbReference type="EMBL" id="JAKOGI010000429">
    <property type="protein sequence ID" value="KAJ8435160.1"/>
    <property type="molecule type" value="Genomic_DNA"/>
</dbReference>
<reference evidence="2" key="1">
    <citation type="submission" date="2022-04" db="EMBL/GenBank/DDBJ databases">
        <title>Carnegiea gigantea Genome sequencing and assembly v2.</title>
        <authorList>
            <person name="Copetti D."/>
            <person name="Sanderson M.J."/>
            <person name="Burquez A."/>
            <person name="Wojciechowski M.F."/>
        </authorList>
    </citation>
    <scope>NUCLEOTIDE SEQUENCE</scope>
    <source>
        <strain evidence="2">SGP5-SGP5p</strain>
        <tissue evidence="2">Aerial part</tissue>
    </source>
</reference>
<comment type="caution">
    <text evidence="2">The sequence shown here is derived from an EMBL/GenBank/DDBJ whole genome shotgun (WGS) entry which is preliminary data.</text>
</comment>
<dbReference type="AlphaFoldDB" id="A0A9Q1K2B4"/>